<comment type="caution">
    <text evidence="9">Lacks conserved residue(s) required for the propagation of feature annotation.</text>
</comment>
<dbReference type="GO" id="GO:0000278">
    <property type="term" value="P:mitotic cell cycle"/>
    <property type="evidence" value="ECO:0007669"/>
    <property type="project" value="TreeGrafter"/>
</dbReference>
<keyword evidence="7" id="KW-0505">Motor protein</keyword>
<dbReference type="GO" id="GO:0008017">
    <property type="term" value="F:microtubule binding"/>
    <property type="evidence" value="ECO:0007669"/>
    <property type="project" value="InterPro"/>
</dbReference>
<evidence type="ECO:0000256" key="5">
    <source>
        <dbReference type="ARBA" id="ARBA00022840"/>
    </source>
</evidence>
<dbReference type="InterPro" id="IPR001752">
    <property type="entry name" value="Kinesin_motor_dom"/>
</dbReference>
<evidence type="ECO:0000256" key="3">
    <source>
        <dbReference type="ARBA" id="ARBA00022701"/>
    </source>
</evidence>
<dbReference type="InterPro" id="IPR036961">
    <property type="entry name" value="Kinesin_motor_dom_sf"/>
</dbReference>
<dbReference type="Pfam" id="PF00225">
    <property type="entry name" value="Kinesin"/>
    <property type="match status" value="1"/>
</dbReference>
<dbReference type="InterPro" id="IPR027417">
    <property type="entry name" value="P-loop_NTPase"/>
</dbReference>
<dbReference type="EMBL" id="NCKU01005207">
    <property type="protein sequence ID" value="RWS04873.1"/>
    <property type="molecule type" value="Genomic_DNA"/>
</dbReference>
<organism evidence="11 12">
    <name type="scientific">Dinothrombium tinctorium</name>
    <dbReference type="NCBI Taxonomy" id="1965070"/>
    <lineage>
        <taxon>Eukaryota</taxon>
        <taxon>Metazoa</taxon>
        <taxon>Ecdysozoa</taxon>
        <taxon>Arthropoda</taxon>
        <taxon>Chelicerata</taxon>
        <taxon>Arachnida</taxon>
        <taxon>Acari</taxon>
        <taxon>Acariformes</taxon>
        <taxon>Trombidiformes</taxon>
        <taxon>Prostigmata</taxon>
        <taxon>Anystina</taxon>
        <taxon>Parasitengona</taxon>
        <taxon>Trombidioidea</taxon>
        <taxon>Trombidiidae</taxon>
        <taxon>Dinothrombium</taxon>
    </lineage>
</organism>
<dbReference type="SMART" id="SM00129">
    <property type="entry name" value="KISc"/>
    <property type="match status" value="1"/>
</dbReference>
<keyword evidence="6" id="KW-0175">Coiled coil</keyword>
<dbReference type="GO" id="GO:0005524">
    <property type="term" value="F:ATP binding"/>
    <property type="evidence" value="ECO:0007669"/>
    <property type="project" value="UniProtKB-KW"/>
</dbReference>
<feature type="domain" description="Kinesin motor" evidence="10">
    <location>
        <begin position="1"/>
        <end position="207"/>
    </location>
</feature>
<dbReference type="Proteomes" id="UP000285301">
    <property type="component" value="Unassembled WGS sequence"/>
</dbReference>
<gene>
    <name evidence="11" type="ORF">B4U79_15583</name>
</gene>
<dbReference type="STRING" id="1965070.A0A443QPB6"/>
<evidence type="ECO:0000256" key="7">
    <source>
        <dbReference type="ARBA" id="ARBA00023175"/>
    </source>
</evidence>
<evidence type="ECO:0000256" key="6">
    <source>
        <dbReference type="ARBA" id="ARBA00023054"/>
    </source>
</evidence>
<dbReference type="SUPFAM" id="SSF52540">
    <property type="entry name" value="P-loop containing nucleoside triphosphate hydrolases"/>
    <property type="match status" value="1"/>
</dbReference>
<comment type="caution">
    <text evidence="11">The sequence shown here is derived from an EMBL/GenBank/DDBJ whole genome shotgun (WGS) entry which is preliminary data.</text>
</comment>
<feature type="non-terminal residue" evidence="11">
    <location>
        <position position="207"/>
    </location>
</feature>
<evidence type="ECO:0000313" key="12">
    <source>
        <dbReference type="Proteomes" id="UP000285301"/>
    </source>
</evidence>
<evidence type="ECO:0000256" key="8">
    <source>
        <dbReference type="ARBA" id="ARBA00023212"/>
    </source>
</evidence>
<keyword evidence="12" id="KW-1185">Reference proteome</keyword>
<sequence>MSNATDSSRVSPLPVPPKSAKSECVKVVVRCRPMTEKEIANGNVRVVDIFPDIGVVELKDPKNGTEPKKRFTFDAAYDWNSRQADVYDETVHPLRGVIPNSFDQIFNHIARSQNQQYLVRSSYLEIYQEEIRDLLNKDQTKRLELKERADVGVYVKDLSSFVCKSIREIEHVMTIGNQNRAVGATNMNEHSSRSHAIFIITIEHSQL</sequence>
<evidence type="ECO:0000256" key="1">
    <source>
        <dbReference type="ARBA" id="ARBA00004245"/>
    </source>
</evidence>
<comment type="subcellular location">
    <subcellularLocation>
        <location evidence="1">Cytoplasm</location>
        <location evidence="1">Cytoskeleton</location>
    </subcellularLocation>
</comment>
<dbReference type="PANTHER" id="PTHR47968">
    <property type="entry name" value="CENTROMERE PROTEIN E"/>
    <property type="match status" value="1"/>
</dbReference>
<accession>A0A443QPB6</accession>
<keyword evidence="8" id="KW-0206">Cytoskeleton</keyword>
<proteinExistence type="inferred from homology"/>
<dbReference type="InterPro" id="IPR027640">
    <property type="entry name" value="Kinesin-like_fam"/>
</dbReference>
<name>A0A443QPB6_9ACAR</name>
<dbReference type="PANTHER" id="PTHR47968:SF76">
    <property type="entry name" value="KINESIN-LIKE PROTEIN"/>
    <property type="match status" value="1"/>
</dbReference>
<dbReference type="GO" id="GO:0007018">
    <property type="term" value="P:microtubule-based movement"/>
    <property type="evidence" value="ECO:0007669"/>
    <property type="project" value="InterPro"/>
</dbReference>
<reference evidence="11 12" key="1">
    <citation type="journal article" date="2018" name="Gigascience">
        <title>Genomes of trombidid mites reveal novel predicted allergens and laterally-transferred genes associated with secondary metabolism.</title>
        <authorList>
            <person name="Dong X."/>
            <person name="Chaisiri K."/>
            <person name="Xia D."/>
            <person name="Armstrong S.D."/>
            <person name="Fang Y."/>
            <person name="Donnelly M.J."/>
            <person name="Kadowaki T."/>
            <person name="McGarry J.W."/>
            <person name="Darby A.C."/>
            <person name="Makepeace B.L."/>
        </authorList>
    </citation>
    <scope>NUCLEOTIDE SEQUENCE [LARGE SCALE GENOMIC DNA]</scope>
    <source>
        <strain evidence="11">UoL-WK</strain>
    </source>
</reference>
<evidence type="ECO:0000256" key="2">
    <source>
        <dbReference type="ARBA" id="ARBA00022490"/>
    </source>
</evidence>
<dbReference type="Gene3D" id="3.40.850.10">
    <property type="entry name" value="Kinesin motor domain"/>
    <property type="match status" value="2"/>
</dbReference>
<evidence type="ECO:0000256" key="9">
    <source>
        <dbReference type="PROSITE-ProRule" id="PRU00283"/>
    </source>
</evidence>
<dbReference type="GO" id="GO:0005874">
    <property type="term" value="C:microtubule"/>
    <property type="evidence" value="ECO:0007669"/>
    <property type="project" value="UniProtKB-KW"/>
</dbReference>
<comment type="similarity">
    <text evidence="9">Belongs to the TRAFAC class myosin-kinesin ATPase superfamily. Kinesin family.</text>
</comment>
<evidence type="ECO:0000313" key="11">
    <source>
        <dbReference type="EMBL" id="RWS04873.1"/>
    </source>
</evidence>
<evidence type="ECO:0000256" key="4">
    <source>
        <dbReference type="ARBA" id="ARBA00022741"/>
    </source>
</evidence>
<evidence type="ECO:0000259" key="10">
    <source>
        <dbReference type="PROSITE" id="PS50067"/>
    </source>
</evidence>
<dbReference type="OrthoDB" id="3176171at2759"/>
<keyword evidence="3" id="KW-0493">Microtubule</keyword>
<keyword evidence="4" id="KW-0547">Nucleotide-binding</keyword>
<dbReference type="GO" id="GO:0003777">
    <property type="term" value="F:microtubule motor activity"/>
    <property type="evidence" value="ECO:0007669"/>
    <property type="project" value="InterPro"/>
</dbReference>
<dbReference type="PROSITE" id="PS50067">
    <property type="entry name" value="KINESIN_MOTOR_2"/>
    <property type="match status" value="1"/>
</dbReference>
<keyword evidence="2" id="KW-0963">Cytoplasm</keyword>
<protein>
    <submittedName>
        <fullName evidence="11">Kinesin-like protein</fullName>
    </submittedName>
</protein>
<keyword evidence="5" id="KW-0067">ATP-binding</keyword>
<dbReference type="AlphaFoldDB" id="A0A443QPB6"/>